<gene>
    <name evidence="3" type="ORF">DDK22_13520</name>
</gene>
<feature type="chain" id="PRO_5016727819" description="DUF4124 domain-containing protein" evidence="2">
    <location>
        <begin position="20"/>
        <end position="144"/>
    </location>
</feature>
<feature type="coiled-coil region" evidence="1">
    <location>
        <begin position="75"/>
        <end position="123"/>
    </location>
</feature>
<feature type="signal peptide" evidence="2">
    <location>
        <begin position="1"/>
        <end position="19"/>
    </location>
</feature>
<protein>
    <recommendedName>
        <fullName evidence="5">DUF4124 domain-containing protein</fullName>
    </recommendedName>
</protein>
<proteinExistence type="predicted"/>
<name>A0A367PKA2_CUPNE</name>
<sequence>MYKTFAIALAIACTPTAHAAKCRSGKSILYTQDRYCPSGYTDVTSPMGGTVSTVGKSENVRKAEQEYLGMRATEEKQFQNQQAQLQAQYAQEQNQLRGQCSAIDAQIRANENQQRQMNAWQQMDQLKQNHRALRDQQYRLGCHR</sequence>
<dbReference type="Proteomes" id="UP000253501">
    <property type="component" value="Unassembled WGS sequence"/>
</dbReference>
<evidence type="ECO:0000313" key="4">
    <source>
        <dbReference type="Proteomes" id="UP000253501"/>
    </source>
</evidence>
<comment type="caution">
    <text evidence="3">The sequence shown here is derived from an EMBL/GenBank/DDBJ whole genome shotgun (WGS) entry which is preliminary data.</text>
</comment>
<evidence type="ECO:0008006" key="5">
    <source>
        <dbReference type="Google" id="ProtNLM"/>
    </source>
</evidence>
<dbReference type="EMBL" id="QDHA01000033">
    <property type="protein sequence ID" value="RCJ07944.1"/>
    <property type="molecule type" value="Genomic_DNA"/>
</dbReference>
<reference evidence="3 4" key="1">
    <citation type="submission" date="2018-04" db="EMBL/GenBank/DDBJ databases">
        <title>Cupriavidus necator CR12 genome sequencing and assembly.</title>
        <authorList>
            <person name="Ben Fekih I."/>
            <person name="Mazhar H.S."/>
            <person name="Bello S.K."/>
            <person name="Rensing C."/>
        </authorList>
    </citation>
    <scope>NUCLEOTIDE SEQUENCE [LARGE SCALE GENOMIC DNA]</scope>
    <source>
        <strain evidence="3 4">CR12</strain>
    </source>
</reference>
<dbReference type="AlphaFoldDB" id="A0A367PKA2"/>
<keyword evidence="2" id="KW-0732">Signal</keyword>
<accession>A0A367PKA2</accession>
<dbReference type="RefSeq" id="WP_114132398.1">
    <property type="nucleotide sequence ID" value="NZ_CP068434.1"/>
</dbReference>
<evidence type="ECO:0000256" key="1">
    <source>
        <dbReference type="SAM" id="Coils"/>
    </source>
</evidence>
<evidence type="ECO:0000313" key="3">
    <source>
        <dbReference type="EMBL" id="RCJ07944.1"/>
    </source>
</evidence>
<evidence type="ECO:0000256" key="2">
    <source>
        <dbReference type="SAM" id="SignalP"/>
    </source>
</evidence>
<organism evidence="3 4">
    <name type="scientific">Cupriavidus necator</name>
    <name type="common">Alcaligenes eutrophus</name>
    <name type="synonym">Ralstonia eutropha</name>
    <dbReference type="NCBI Taxonomy" id="106590"/>
    <lineage>
        <taxon>Bacteria</taxon>
        <taxon>Pseudomonadati</taxon>
        <taxon>Pseudomonadota</taxon>
        <taxon>Betaproteobacteria</taxon>
        <taxon>Burkholderiales</taxon>
        <taxon>Burkholderiaceae</taxon>
        <taxon>Cupriavidus</taxon>
    </lineage>
</organism>
<keyword evidence="1" id="KW-0175">Coiled coil</keyword>